<evidence type="ECO:0000256" key="1">
    <source>
        <dbReference type="ARBA" id="ARBA00022801"/>
    </source>
</evidence>
<feature type="domain" description="PNPLA" evidence="5">
    <location>
        <begin position="5"/>
        <end position="174"/>
    </location>
</feature>
<keyword evidence="3 4" id="KW-0443">Lipid metabolism</keyword>
<dbReference type="EMBL" id="AP023321">
    <property type="protein sequence ID" value="BCI60540.1"/>
    <property type="molecule type" value="Genomic_DNA"/>
</dbReference>
<feature type="active site" description="Proton acceptor" evidence="4">
    <location>
        <position position="161"/>
    </location>
</feature>
<dbReference type="KEGG" id="sman:C12CBH8_11790"/>
<dbReference type="GO" id="GO:0016042">
    <property type="term" value="P:lipid catabolic process"/>
    <property type="evidence" value="ECO:0007669"/>
    <property type="project" value="UniProtKB-UniRule"/>
</dbReference>
<dbReference type="Proteomes" id="UP000593890">
    <property type="component" value="Chromosome"/>
</dbReference>
<organism evidence="6 7">
    <name type="scientific">Solibaculum mannosilyticum</name>
    <dbReference type="NCBI Taxonomy" id="2780922"/>
    <lineage>
        <taxon>Bacteria</taxon>
        <taxon>Bacillati</taxon>
        <taxon>Bacillota</taxon>
        <taxon>Clostridia</taxon>
        <taxon>Eubacteriales</taxon>
        <taxon>Oscillospiraceae</taxon>
        <taxon>Solibaculum</taxon>
    </lineage>
</organism>
<protein>
    <submittedName>
        <fullName evidence="6">Patatin family protein</fullName>
    </submittedName>
</protein>
<dbReference type="RefSeq" id="WP_099321999.1">
    <property type="nucleotide sequence ID" value="NZ_AP023321.1"/>
</dbReference>
<dbReference type="InterPro" id="IPR016035">
    <property type="entry name" value="Acyl_Trfase/lysoPLipase"/>
</dbReference>
<dbReference type="Gene3D" id="3.40.1090.10">
    <property type="entry name" value="Cytosolic phospholipase A2 catalytic domain"/>
    <property type="match status" value="2"/>
</dbReference>
<evidence type="ECO:0000313" key="7">
    <source>
        <dbReference type="Proteomes" id="UP000593890"/>
    </source>
</evidence>
<evidence type="ECO:0000256" key="4">
    <source>
        <dbReference type="PROSITE-ProRule" id="PRU01161"/>
    </source>
</evidence>
<dbReference type="InterPro" id="IPR050301">
    <property type="entry name" value="NTE"/>
</dbReference>
<keyword evidence="1 4" id="KW-0378">Hydrolase</keyword>
<dbReference type="CDD" id="cd07208">
    <property type="entry name" value="Pat_hypo_Ecoli_yjju_like"/>
    <property type="match status" value="1"/>
</dbReference>
<name>A0A7I8D171_9FIRM</name>
<dbReference type="SUPFAM" id="SSF52151">
    <property type="entry name" value="FabD/lysophospholipase-like"/>
    <property type="match status" value="1"/>
</dbReference>
<dbReference type="PANTHER" id="PTHR14226">
    <property type="entry name" value="NEUROPATHY TARGET ESTERASE/SWISS CHEESE D.MELANOGASTER"/>
    <property type="match status" value="1"/>
</dbReference>
<keyword evidence="7" id="KW-1185">Reference proteome</keyword>
<sequence length="279" mass="31272">MKIGVVDTGGGLRGIYASGVLDGCLDQGISFDVGIGVSAGSANLSSYFSGQKKRNYQFYTEYMMRKKYMSFSNFLFKKTYIDMDYVYGTLSNSDGENPLDYPAFAKNPAEFIVVATDANTGEVHYFNKNDISQDHYDILKASCAIPFVCKPYEVDGRPYYDGALGDPIPIEKAFAMGCDKVVLILTKPKDLLRTPEKDEKLAARIEKKYPFAARQMRLRASKYNEGVALAKKYEEQGILQIIAPDDTCGLDTLTRKPQAMKEFYEKGLYDSSIVMKFLK</sequence>
<dbReference type="InterPro" id="IPR037483">
    <property type="entry name" value="YjjU-like"/>
</dbReference>
<gene>
    <name evidence="6" type="ORF">C12CBH8_11790</name>
</gene>
<accession>A0A7I8D171</accession>
<keyword evidence="2 4" id="KW-0442">Lipid degradation</keyword>
<dbReference type="GO" id="GO:0016787">
    <property type="term" value="F:hydrolase activity"/>
    <property type="evidence" value="ECO:0007669"/>
    <property type="project" value="UniProtKB-UniRule"/>
</dbReference>
<evidence type="ECO:0000259" key="5">
    <source>
        <dbReference type="PROSITE" id="PS51635"/>
    </source>
</evidence>
<dbReference type="AlphaFoldDB" id="A0A7I8D171"/>
<evidence type="ECO:0000256" key="3">
    <source>
        <dbReference type="ARBA" id="ARBA00023098"/>
    </source>
</evidence>
<feature type="short sequence motif" description="DGA/G" evidence="4">
    <location>
        <begin position="161"/>
        <end position="163"/>
    </location>
</feature>
<feature type="short sequence motif" description="GXSXG" evidence="4">
    <location>
        <begin position="36"/>
        <end position="40"/>
    </location>
</feature>
<evidence type="ECO:0000313" key="6">
    <source>
        <dbReference type="EMBL" id="BCI60540.1"/>
    </source>
</evidence>
<dbReference type="Pfam" id="PF01734">
    <property type="entry name" value="Patatin"/>
    <property type="match status" value="1"/>
</dbReference>
<proteinExistence type="predicted"/>
<feature type="short sequence motif" description="GXGXXG" evidence="4">
    <location>
        <begin position="9"/>
        <end position="14"/>
    </location>
</feature>
<dbReference type="PROSITE" id="PS51635">
    <property type="entry name" value="PNPLA"/>
    <property type="match status" value="1"/>
</dbReference>
<dbReference type="PANTHER" id="PTHR14226:SF25">
    <property type="entry name" value="PHOSPHOESTERASE"/>
    <property type="match status" value="1"/>
</dbReference>
<reference evidence="7" key="1">
    <citation type="submission" date="2020-07" db="EMBL/GenBank/DDBJ databases">
        <title>Complete genome sequencing of Clostridia bacterium strain 12CBH8.</title>
        <authorList>
            <person name="Sakamoto M."/>
            <person name="Murakami T."/>
            <person name="Mori H."/>
        </authorList>
    </citation>
    <scope>NUCLEOTIDE SEQUENCE [LARGE SCALE GENOMIC DNA]</scope>
    <source>
        <strain evidence="7">12CBH8</strain>
    </source>
</reference>
<evidence type="ECO:0000256" key="2">
    <source>
        <dbReference type="ARBA" id="ARBA00022963"/>
    </source>
</evidence>
<dbReference type="InterPro" id="IPR002641">
    <property type="entry name" value="PNPLA_dom"/>
</dbReference>
<feature type="active site" description="Nucleophile" evidence="4">
    <location>
        <position position="38"/>
    </location>
</feature>